<keyword evidence="6" id="KW-1185">Reference proteome</keyword>
<dbReference type="InterPro" id="IPR038596">
    <property type="entry name" value="Janus_sf"/>
</dbReference>
<keyword evidence="3" id="KW-0221">Differentiation</keyword>
<proteinExistence type="inferred from homology"/>
<accession>A0ABP0K2Z1</accession>
<dbReference type="PANTHER" id="PTHR12258:SF5">
    <property type="entry name" value="BCDNA.GH02250-RELATED"/>
    <property type="match status" value="1"/>
</dbReference>
<comment type="similarity">
    <text evidence="2">Belongs to the janus family.</text>
</comment>
<dbReference type="Pfam" id="PF05005">
    <property type="entry name" value="Ocnus"/>
    <property type="match status" value="1"/>
</dbReference>
<gene>
    <name evidence="5" type="ORF">SCF082_LOCUS15220</name>
</gene>
<evidence type="ECO:0000256" key="4">
    <source>
        <dbReference type="ARBA" id="ARBA00022928"/>
    </source>
</evidence>
<sequence>MPFKDAALQELADAIIDEGTFKYVLLRATAASGQQKYLVRGTSGAAYHRDVALPYVKSYMKDGFGIEVLGGGRILHDTQRPDHERGAGHEISAEVGHDSPLPYLPNDCDDIMLPSQSRIIWPGLPSVLFWLRGWRWYPAHLDESTLNMRVSWSDEGY</sequence>
<protein>
    <submittedName>
        <fullName evidence="5">14 kDa phosphohistidine phosphatase (Phosphohistidine phosphatase 1) (PHPT1) (Protein histidine phosphatase) (PHP)</fullName>
    </submittedName>
</protein>
<dbReference type="Proteomes" id="UP001642464">
    <property type="component" value="Unassembled WGS sequence"/>
</dbReference>
<comment type="function">
    <text evidence="1">JanA and janB regulate somatic sex differentiation.</text>
</comment>
<evidence type="ECO:0000256" key="2">
    <source>
        <dbReference type="ARBA" id="ARBA00010971"/>
    </source>
</evidence>
<evidence type="ECO:0000313" key="6">
    <source>
        <dbReference type="Proteomes" id="UP001642464"/>
    </source>
</evidence>
<dbReference type="Gene3D" id="3.50.20.20">
    <property type="entry name" value="Janus/Ocnus"/>
    <property type="match status" value="1"/>
</dbReference>
<name>A0ABP0K2Z1_9DINO</name>
<organism evidence="5 6">
    <name type="scientific">Durusdinium trenchii</name>
    <dbReference type="NCBI Taxonomy" id="1381693"/>
    <lineage>
        <taxon>Eukaryota</taxon>
        <taxon>Sar</taxon>
        <taxon>Alveolata</taxon>
        <taxon>Dinophyceae</taxon>
        <taxon>Suessiales</taxon>
        <taxon>Symbiodiniaceae</taxon>
        <taxon>Durusdinium</taxon>
    </lineage>
</organism>
<dbReference type="InterPro" id="IPR007702">
    <property type="entry name" value="Janus"/>
</dbReference>
<evidence type="ECO:0000256" key="1">
    <source>
        <dbReference type="ARBA" id="ARBA00002508"/>
    </source>
</evidence>
<dbReference type="PANTHER" id="PTHR12258">
    <property type="entry name" value="JANUS-A/JANUS-B"/>
    <property type="match status" value="1"/>
</dbReference>
<evidence type="ECO:0000256" key="3">
    <source>
        <dbReference type="ARBA" id="ARBA00022782"/>
    </source>
</evidence>
<evidence type="ECO:0000313" key="5">
    <source>
        <dbReference type="EMBL" id="CAK9021151.1"/>
    </source>
</evidence>
<reference evidence="5 6" key="1">
    <citation type="submission" date="2024-02" db="EMBL/GenBank/DDBJ databases">
        <authorList>
            <person name="Chen Y."/>
            <person name="Shah S."/>
            <person name="Dougan E. K."/>
            <person name="Thang M."/>
            <person name="Chan C."/>
        </authorList>
    </citation>
    <scope>NUCLEOTIDE SEQUENCE [LARGE SCALE GENOMIC DNA]</scope>
</reference>
<dbReference type="EMBL" id="CAXAMM010009713">
    <property type="protein sequence ID" value="CAK9021151.1"/>
    <property type="molecule type" value="Genomic_DNA"/>
</dbReference>
<keyword evidence="4" id="KW-0726">Sexual differentiation</keyword>
<comment type="caution">
    <text evidence="5">The sequence shown here is derived from an EMBL/GenBank/DDBJ whole genome shotgun (WGS) entry which is preliminary data.</text>
</comment>
<dbReference type="SUPFAM" id="SSF143724">
    <property type="entry name" value="PHP14-like"/>
    <property type="match status" value="1"/>
</dbReference>